<evidence type="ECO:0000256" key="3">
    <source>
        <dbReference type="ARBA" id="ARBA00001974"/>
    </source>
</evidence>
<keyword evidence="17" id="KW-0411">Iron-sulfur</keyword>
<dbReference type="PANTHER" id="PTHR11938">
    <property type="entry name" value="FAD NADPH DEHYDROGENASE/OXIDOREDUCTASE"/>
    <property type="match status" value="1"/>
</dbReference>
<name>A0A2V4DVJ5_9GAMM</name>
<comment type="similarity">
    <text evidence="6">Belongs to the glutamate synthase family.</text>
</comment>
<dbReference type="GO" id="GO:0051538">
    <property type="term" value="F:3 iron, 4 sulfur cluster binding"/>
    <property type="evidence" value="ECO:0007669"/>
    <property type="project" value="UniProtKB-KW"/>
</dbReference>
<evidence type="ECO:0000256" key="2">
    <source>
        <dbReference type="ARBA" id="ARBA00001927"/>
    </source>
</evidence>
<evidence type="ECO:0000256" key="8">
    <source>
        <dbReference type="ARBA" id="ARBA00022605"/>
    </source>
</evidence>
<evidence type="ECO:0000256" key="21">
    <source>
        <dbReference type="ARBA" id="ARBA00048151"/>
    </source>
</evidence>
<evidence type="ECO:0000256" key="24">
    <source>
        <dbReference type="ARBA" id="ARBA00079921"/>
    </source>
</evidence>
<dbReference type="CDD" id="cd00982">
    <property type="entry name" value="gltB_C"/>
    <property type="match status" value="1"/>
</dbReference>
<evidence type="ECO:0000256" key="22">
    <source>
        <dbReference type="ARBA" id="ARBA00053198"/>
    </source>
</evidence>
<dbReference type="InterPro" id="IPR029055">
    <property type="entry name" value="Ntn_hydrolases_N"/>
</dbReference>
<evidence type="ECO:0000256" key="15">
    <source>
        <dbReference type="ARBA" id="ARBA00023002"/>
    </source>
</evidence>
<keyword evidence="19" id="KW-0003">3Fe-4S</keyword>
<keyword evidence="11" id="KW-0479">Metal-binding</keyword>
<evidence type="ECO:0000256" key="18">
    <source>
        <dbReference type="ARBA" id="ARBA00023164"/>
    </source>
</evidence>
<dbReference type="NCBIfam" id="NF008730">
    <property type="entry name" value="PRK11750.1"/>
    <property type="match status" value="1"/>
</dbReference>
<dbReference type="InterPro" id="IPR017932">
    <property type="entry name" value="GATase_2_dom"/>
</dbReference>
<dbReference type="GO" id="GO:0046872">
    <property type="term" value="F:metal ion binding"/>
    <property type="evidence" value="ECO:0007669"/>
    <property type="project" value="UniProtKB-KW"/>
</dbReference>
<evidence type="ECO:0000259" key="25">
    <source>
        <dbReference type="PROSITE" id="PS51278"/>
    </source>
</evidence>
<dbReference type="PROSITE" id="PS51278">
    <property type="entry name" value="GATASE_TYPE_2"/>
    <property type="match status" value="1"/>
</dbReference>
<dbReference type="Pfam" id="PF01645">
    <property type="entry name" value="Glu_synthase"/>
    <property type="match status" value="1"/>
</dbReference>
<evidence type="ECO:0000256" key="13">
    <source>
        <dbReference type="ARBA" id="ARBA00022857"/>
    </source>
</evidence>
<proteinExistence type="inferred from homology"/>
<dbReference type="CDD" id="cd00713">
    <property type="entry name" value="GltS"/>
    <property type="match status" value="1"/>
</dbReference>
<dbReference type="EMBL" id="QGLP01000006">
    <property type="protein sequence ID" value="PXZ03519.1"/>
    <property type="molecule type" value="Genomic_DNA"/>
</dbReference>
<dbReference type="SUPFAM" id="SSF51395">
    <property type="entry name" value="FMN-linked oxidoreductases"/>
    <property type="match status" value="1"/>
</dbReference>
<dbReference type="InterPro" id="IPR013785">
    <property type="entry name" value="Aldolase_TIM"/>
</dbReference>
<comment type="cofactor">
    <cofactor evidence="2">
        <name>[3Fe-4S] cluster</name>
        <dbReference type="ChEBI" id="CHEBI:21137"/>
    </cofactor>
</comment>
<evidence type="ECO:0000256" key="20">
    <source>
        <dbReference type="ARBA" id="ARBA00037898"/>
    </source>
</evidence>
<reference evidence="26 27" key="1">
    <citation type="submission" date="2018-05" db="EMBL/GenBank/DDBJ databases">
        <title>Reference genomes for bee gut microbiota database.</title>
        <authorList>
            <person name="Ellegaard K.M."/>
        </authorList>
    </citation>
    <scope>NUCLEOTIDE SEQUENCE [LARGE SCALE GENOMIC DNA]</scope>
    <source>
        <strain evidence="26 27">ESL0177</strain>
    </source>
</reference>
<evidence type="ECO:0000256" key="9">
    <source>
        <dbReference type="ARBA" id="ARBA00022630"/>
    </source>
</evidence>
<dbReference type="Pfam" id="PF00310">
    <property type="entry name" value="GATase_2"/>
    <property type="match status" value="1"/>
</dbReference>
<protein>
    <recommendedName>
        <fullName evidence="23">Glutamate synthase [NADPH] large chain</fullName>
        <ecNumber evidence="7">1.4.1.13</ecNumber>
    </recommendedName>
    <alternativeName>
        <fullName evidence="24">Glutamate synthase subunit alpha</fullName>
    </alternativeName>
</protein>
<dbReference type="InterPro" id="IPR006982">
    <property type="entry name" value="Glu_synth_centr_N"/>
</dbReference>
<evidence type="ECO:0000256" key="1">
    <source>
        <dbReference type="ARBA" id="ARBA00001917"/>
    </source>
</evidence>
<dbReference type="FunFam" id="3.60.20.10:FF:000001">
    <property type="entry name" value="Glutamate synthase, large subunit"/>
    <property type="match status" value="1"/>
</dbReference>
<keyword evidence="14" id="KW-0315">Glutamine amidotransferase</keyword>
<dbReference type="SUPFAM" id="SSF56235">
    <property type="entry name" value="N-terminal nucleophile aminohydrolases (Ntn hydrolases)"/>
    <property type="match status" value="1"/>
</dbReference>
<dbReference type="Proteomes" id="UP000247483">
    <property type="component" value="Unassembled WGS sequence"/>
</dbReference>
<evidence type="ECO:0000256" key="12">
    <source>
        <dbReference type="ARBA" id="ARBA00022827"/>
    </source>
</evidence>
<evidence type="ECO:0000256" key="6">
    <source>
        <dbReference type="ARBA" id="ARBA00009716"/>
    </source>
</evidence>
<keyword evidence="8" id="KW-0028">Amino-acid biosynthesis</keyword>
<dbReference type="RefSeq" id="WP_110424258.1">
    <property type="nucleotide sequence ID" value="NZ_QGLP01000006.1"/>
</dbReference>
<comment type="caution">
    <text evidence="26">The sequence shown here is derived from an EMBL/GenBank/DDBJ whole genome shotgun (WGS) entry which is preliminary data.</text>
</comment>
<dbReference type="FunFam" id="3.20.20.70:FF:000061">
    <property type="entry name" value="Glutamate synthase large subunit"/>
    <property type="match status" value="1"/>
</dbReference>
<comment type="function">
    <text evidence="22">Catalyzes the conversion of L-glutamine and 2-oxoglutarate into two molecules of L-glutamate.</text>
</comment>
<evidence type="ECO:0000256" key="11">
    <source>
        <dbReference type="ARBA" id="ARBA00022723"/>
    </source>
</evidence>
<evidence type="ECO:0000256" key="7">
    <source>
        <dbReference type="ARBA" id="ARBA00012079"/>
    </source>
</evidence>
<comment type="catalytic activity">
    <reaction evidence="21">
        <text>2 L-glutamate + NADP(+) = L-glutamine + 2-oxoglutarate + NADPH + H(+)</text>
        <dbReference type="Rhea" id="RHEA:15501"/>
        <dbReference type="ChEBI" id="CHEBI:15378"/>
        <dbReference type="ChEBI" id="CHEBI:16810"/>
        <dbReference type="ChEBI" id="CHEBI:29985"/>
        <dbReference type="ChEBI" id="CHEBI:57783"/>
        <dbReference type="ChEBI" id="CHEBI:58349"/>
        <dbReference type="ChEBI" id="CHEBI:58359"/>
        <dbReference type="EC" id="1.4.1.13"/>
    </reaction>
</comment>
<keyword evidence="9" id="KW-0285">Flavoprotein</keyword>
<keyword evidence="12" id="KW-0274">FAD</keyword>
<keyword evidence="13" id="KW-0521">NADP</keyword>
<dbReference type="InterPro" id="IPR036485">
    <property type="entry name" value="Glu_synth_asu_C_sf"/>
</dbReference>
<evidence type="ECO:0000313" key="27">
    <source>
        <dbReference type="Proteomes" id="UP000247483"/>
    </source>
</evidence>
<dbReference type="InterPro" id="IPR002489">
    <property type="entry name" value="Glu_synth_asu_C"/>
</dbReference>
<dbReference type="Gene3D" id="3.20.20.70">
    <property type="entry name" value="Aldolase class I"/>
    <property type="match status" value="2"/>
</dbReference>
<evidence type="ECO:0000313" key="26">
    <source>
        <dbReference type="EMBL" id="PXZ03519.1"/>
    </source>
</evidence>
<keyword evidence="10" id="KW-0288">FMN</keyword>
<dbReference type="Pfam" id="PF04898">
    <property type="entry name" value="Glu_syn_central"/>
    <property type="match status" value="1"/>
</dbReference>
<dbReference type="PANTHER" id="PTHR11938:SF148">
    <property type="entry name" value="GLUTAMATE SYNTHASE [NADPH] LARGE CHAIN"/>
    <property type="match status" value="1"/>
</dbReference>
<dbReference type="CDD" id="cd02808">
    <property type="entry name" value="GltS_FMN"/>
    <property type="match status" value="1"/>
</dbReference>
<comment type="pathway">
    <text evidence="5">Nitrogen metabolism.</text>
</comment>
<dbReference type="InterPro" id="IPR050711">
    <property type="entry name" value="ET-N_metabolism_enzyme"/>
</dbReference>
<evidence type="ECO:0000256" key="17">
    <source>
        <dbReference type="ARBA" id="ARBA00023014"/>
    </source>
</evidence>
<keyword evidence="15" id="KW-0560">Oxidoreductase</keyword>
<sequence>MLYNQQHEKDNCGFGLIAHIEGQPSHKVVRTAIHGLARMQHRGAILSDGKTGDGCGLLLQKPDRFFRLVAEDAGWRLAANYAVGMLFLSQDEAEAQASREIVEEELAEETLYVLGWREVPIDKSVLGEIALSSLPRIEQVFVNAPAGWTKIDLERRLYMVRRRIEKRVQDDTFYVCSFSNQVNIYKGLCMPKDLPRFYLDLADIRMETAICLFHQRFSTNTVPRWPLAQPFRHLAHNGEINTIEGNRQWAKARSYKFKTPLIPDLQDAAPFVNVTGSDSSSLDNMLELFLVGGMDIVRAMRLLVPPAWQNNPDMNEDLRAFFDFNSMHMEPWDGPAGIVMSDGRYAACNLDRNGLRPARYVITTDKLITCASEIGIWDYQPDEVVTKGRVGPGELLVIDTEEGRILQSSETDNDLQKRHPYKEWMAKNVKRLIPFEDLPDDDIGSRDYDDTLLATYQKQFGYSAEELDQCIRVLGENGQEATGSMGDDTPFAVLSSRPRLIYDYFRQKFAQVTNPPIDPLREAHVMSLSTSIGREMNVFAEAEGQAHRVAFKYPVLVHSDFKQLTTLESRYYKSETLDITYEIDGSLRDAIEQLCGDAEAKVREGTVLLILSDRNIAPDRLPIPAPMAVGAVQQRLVEKNLRCDANIIVETASCRDPHQFAVLLGFGATAIYPYLAYETLAQMVDNHTINKSYRDAIINYRNGINKGLYKIMSKMGISTIASYRCAKLFEAVGLNEEVVELCFQGVTSRISGANFDDFAQDQFNLSKKAWLRRKPIEQGGLLKFVYGGEYHAYNPDVVQSLQKAVNDGNYADYQRYVDIVNNRPPTTLRDLLKLNPPENAAIAIDEVEPEESLFKRFDSAAMSIGALSPEAHESLAEAMNTLGGFSNSGEGGEDPARYNTIKVSRIKQVASGRFGVTPGYLMSADVIQIKVAQGAKPGEGGQLPGDKVTPYIAKLRFSVPGVTLISPPPHHDIYSIEDLAQLIFDLKQINPTAMISVKLVSEPGVGTIATGVAKAYADLITISGYDGGTGASPLTSVKYAGSPWELGLVETQQSLVANGLRHKIRLQVDGGLKTGADIVKAAILGAESFGFGTGPMVALGCKYLRICHLNNCATGVATQDEKLRSEHYHGLPEKAMNYFRFLARNTREVMAELGVCRIVDLIGRTDLLIELDGITAKQQKLDLSGLLKTASPIEGKPVHCIEDNKPFDKGVLNKEIITQAQDAVDNRQSKSFYFDIQNTDRSVGTTLSGYIAKKYGDQGLVTSPISLNFNGTAGQSFGVWNAGGVYLTLTGDANDYVGKGMAGGRIVIRPPQGSAFLSHEATIAGNTCLYGATGGKLFAAGRAGERFAVRNSGAISVVEGIGDNGCEYMTGGIVCVLGKTGVNFGAGMTGGFAYILDTDGDLHKRINKELVEMLNVADYSIHEEHLRGLIMEHAQLTHSSWAEEILANWEGFAKQFVLVKPKSSDVKALLGHRSRSSAELRVQAQ</sequence>
<evidence type="ECO:0000256" key="23">
    <source>
        <dbReference type="ARBA" id="ARBA00072108"/>
    </source>
</evidence>
<keyword evidence="18" id="KW-0314">Glutamate biosynthesis</keyword>
<feature type="domain" description="Glutamine amidotransferase type-2" evidence="25">
    <location>
        <begin position="12"/>
        <end position="401"/>
    </location>
</feature>
<evidence type="ECO:0000256" key="10">
    <source>
        <dbReference type="ARBA" id="ARBA00022643"/>
    </source>
</evidence>
<accession>A0A2V4DVJ5</accession>
<evidence type="ECO:0000256" key="14">
    <source>
        <dbReference type="ARBA" id="ARBA00022962"/>
    </source>
</evidence>
<comment type="pathway">
    <text evidence="20">Amino-acid biosynthesis; L-glutamate biosynthesis via GLT pathway; L-glutamate from 2-oxoglutarate and L-glutamine (NADP(+) route): step 1/1.</text>
</comment>
<gene>
    <name evidence="26" type="ORF">DKK79_11815</name>
</gene>
<keyword evidence="16" id="KW-0408">Iron</keyword>
<dbReference type="Gene3D" id="2.160.20.60">
    <property type="entry name" value="Glutamate synthase, alpha subunit, C-terminal domain"/>
    <property type="match status" value="1"/>
</dbReference>
<dbReference type="GO" id="GO:0019676">
    <property type="term" value="P:ammonia assimilation cycle"/>
    <property type="evidence" value="ECO:0007669"/>
    <property type="project" value="TreeGrafter"/>
</dbReference>
<dbReference type="GO" id="GO:0004355">
    <property type="term" value="F:glutamate synthase (NADPH) activity"/>
    <property type="evidence" value="ECO:0007669"/>
    <property type="project" value="UniProtKB-EC"/>
</dbReference>
<dbReference type="Gene3D" id="3.60.20.10">
    <property type="entry name" value="Glutamine Phosphoribosylpyrophosphate, subunit 1, domain 1"/>
    <property type="match status" value="1"/>
</dbReference>
<evidence type="ECO:0000256" key="5">
    <source>
        <dbReference type="ARBA" id="ARBA00004909"/>
    </source>
</evidence>
<evidence type="ECO:0000256" key="19">
    <source>
        <dbReference type="ARBA" id="ARBA00023291"/>
    </source>
</evidence>
<dbReference type="FunFam" id="2.160.20.60:FF:000002">
    <property type="entry name" value="Glutamate synthase, large subunit"/>
    <property type="match status" value="1"/>
</dbReference>
<comment type="cofactor">
    <cofactor evidence="1">
        <name>FMN</name>
        <dbReference type="ChEBI" id="CHEBI:58210"/>
    </cofactor>
</comment>
<evidence type="ECO:0000256" key="4">
    <source>
        <dbReference type="ARBA" id="ARBA00004802"/>
    </source>
</evidence>
<dbReference type="GO" id="GO:0006537">
    <property type="term" value="P:glutamate biosynthetic process"/>
    <property type="evidence" value="ECO:0007669"/>
    <property type="project" value="UniProtKB-KW"/>
</dbReference>
<evidence type="ECO:0000256" key="16">
    <source>
        <dbReference type="ARBA" id="ARBA00023004"/>
    </source>
</evidence>
<organism evidence="26 27">
    <name type="scientific">Gilliamella apicola</name>
    <dbReference type="NCBI Taxonomy" id="1196095"/>
    <lineage>
        <taxon>Bacteria</taxon>
        <taxon>Pseudomonadati</taxon>
        <taxon>Pseudomonadota</taxon>
        <taxon>Gammaproteobacteria</taxon>
        <taxon>Orbales</taxon>
        <taxon>Orbaceae</taxon>
        <taxon>Gilliamella</taxon>
    </lineage>
</organism>
<dbReference type="EC" id="1.4.1.13" evidence="7"/>
<dbReference type="SUPFAM" id="SSF69336">
    <property type="entry name" value="Alpha subunit of glutamate synthase, C-terminal domain"/>
    <property type="match status" value="1"/>
</dbReference>
<comment type="pathway">
    <text evidence="4">Energy metabolism; nitrogen metabolism.</text>
</comment>
<comment type="cofactor">
    <cofactor evidence="3">
        <name>FAD</name>
        <dbReference type="ChEBI" id="CHEBI:57692"/>
    </cofactor>
</comment>
<dbReference type="Pfam" id="PF01493">
    <property type="entry name" value="GXGXG"/>
    <property type="match status" value="1"/>
</dbReference>
<dbReference type="FunFam" id="3.20.20.70:FF:000109">
    <property type="entry name" value="Glutamate synthase, large subunit"/>
    <property type="match status" value="1"/>
</dbReference>
<dbReference type="InterPro" id="IPR002932">
    <property type="entry name" value="Glu_synthdom"/>
</dbReference>